<dbReference type="CDD" id="cd04269">
    <property type="entry name" value="ZnMc_adamalysin_II_like"/>
    <property type="match status" value="1"/>
</dbReference>
<organism evidence="9 10">
    <name type="scientific">Acipenser ruthenus</name>
    <name type="common">Sterlet sturgeon</name>
    <dbReference type="NCBI Taxonomy" id="7906"/>
    <lineage>
        <taxon>Eukaryota</taxon>
        <taxon>Metazoa</taxon>
        <taxon>Chordata</taxon>
        <taxon>Craniata</taxon>
        <taxon>Vertebrata</taxon>
        <taxon>Euteleostomi</taxon>
        <taxon>Actinopterygii</taxon>
        <taxon>Chondrostei</taxon>
        <taxon>Acipenseriformes</taxon>
        <taxon>Acipenseridae</taxon>
        <taxon>Acipenser</taxon>
    </lineage>
</organism>
<feature type="domain" description="Peptidase M12B" evidence="8">
    <location>
        <begin position="1"/>
        <end position="174"/>
    </location>
</feature>
<feature type="domain" description="Disintegrin" evidence="7">
    <location>
        <begin position="139"/>
        <end position="238"/>
    </location>
</feature>
<dbReference type="SMART" id="SM00050">
    <property type="entry name" value="DISIN"/>
    <property type="match status" value="1"/>
</dbReference>
<keyword evidence="5" id="KW-0812">Transmembrane</keyword>
<dbReference type="SMART" id="SM00456">
    <property type="entry name" value="WW"/>
    <property type="match status" value="2"/>
</dbReference>
<evidence type="ECO:0000313" key="9">
    <source>
        <dbReference type="EMBL" id="RXM91438.1"/>
    </source>
</evidence>
<feature type="binding site" evidence="3">
    <location>
        <position position="111"/>
    </location>
    <ligand>
        <name>Zn(2+)</name>
        <dbReference type="ChEBI" id="CHEBI:29105"/>
        <note>catalytic</note>
    </ligand>
</feature>
<gene>
    <name evidence="9" type="ORF">EOD39_21178</name>
</gene>
<dbReference type="Pfam" id="PF01421">
    <property type="entry name" value="Reprolysin"/>
    <property type="match status" value="1"/>
</dbReference>
<sequence length="776" mass="83436">MKILEAANYVDKFYKALNIRIALIGLEIWTDRDQISVSENPYSTLGAFLTWRRKQLIHRKNDNAQLITGVAFQGTTVGLAPLMAMCSEYQSGGINSDHSDNAIGVAATMAHEMGHNFGMNHDATGCCLASPEDGGCIMAAAIGHPFPKVFNRCNEKELQKYLGTGGGKCLFNMPDTKAMYGGQRCGNGYLEDGEECDCGEVNLKSPGNLCRKPSGSCDLPEYCDGKSESCPANFYLMDGSPCQGGGAYCYNGMCLTLEQQCLSLWGRGKNRTLVFLYIEESNALPFGLTCCVPIYTLCLSGAKPAPDACFQRVNEAGDTYGNCGKDMYGKYRKCETRHAKCGKIQCQTSATKPVETNAVSIDTTVTHNGQRIKCKGTHVYRSEQDVDTLDPGLVMTGTKCGENESCNNNHNCHCEADWSPPLCDKPGLGGSVDSGPVSSQSDWLLVLLLVPLALLCLCVLGISLYCCYKHRNSLQEKPPTPLPKPKELRMAQQQALRFRGPAPPPNPVMRGPPPLMRPPPPPFGMMRGPPPPPRPPFGRPPFDPSMPPMPPPGGMPPPMGPPHMQRPPFMPPPMGSMPPPPGMMFPPGMPPVPTPGAPTLPPNEEIWVENKTPEGKVYYYNARTRESAWTKPDGVKRPPFMPPPMGSMPPPPGMMFPPGMPPVPTPGAPTLPPNEEIWVENKTPEGKVYYYNARTRESAWTKPDGVKVIQQSELNPIMATQAAAVSSASSPVVSTAATPVSTQAASTAHSTSPSSTATLTAAAAAAAAVSQAVSCK</sequence>
<dbReference type="PANTHER" id="PTHR11905:SF19">
    <property type="entry name" value="DISINTEGRIN AND METALLOPROTEINASE DOMAIN-CONTAINING PROTEIN 19"/>
    <property type="match status" value="1"/>
</dbReference>
<dbReference type="InterPro" id="IPR006586">
    <property type="entry name" value="ADAM_Cys-rich"/>
</dbReference>
<keyword evidence="1 2" id="KW-1015">Disulfide bond</keyword>
<evidence type="ECO:0000259" key="8">
    <source>
        <dbReference type="PROSITE" id="PS50215"/>
    </source>
</evidence>
<evidence type="ECO:0000313" key="10">
    <source>
        <dbReference type="Proteomes" id="UP000289886"/>
    </source>
</evidence>
<comment type="caution">
    <text evidence="9">The sequence shown here is derived from an EMBL/GenBank/DDBJ whole genome shotgun (WGS) entry which is preliminary data.</text>
</comment>
<dbReference type="GO" id="GO:0004222">
    <property type="term" value="F:metalloendopeptidase activity"/>
    <property type="evidence" value="ECO:0007669"/>
    <property type="project" value="InterPro"/>
</dbReference>
<feature type="transmembrane region" description="Helical" evidence="5">
    <location>
        <begin position="443"/>
        <end position="468"/>
    </location>
</feature>
<evidence type="ECO:0000256" key="4">
    <source>
        <dbReference type="SAM" id="MobiDB-lite"/>
    </source>
</evidence>
<reference evidence="9 10" key="1">
    <citation type="submission" date="2019-01" db="EMBL/GenBank/DDBJ databases">
        <title>Draft Genome and Complete Hox-Cluster Characterization of the Sterlet Sturgeon (Acipenser ruthenus).</title>
        <authorList>
            <person name="Wei Q."/>
        </authorList>
    </citation>
    <scope>NUCLEOTIDE SEQUENCE [LARGE SCALE GENOMIC DNA]</scope>
    <source>
        <strain evidence="9">WHYD16114868_AA</strain>
        <tissue evidence="9">Blood</tissue>
    </source>
</reference>
<evidence type="ECO:0000256" key="1">
    <source>
        <dbReference type="ARBA" id="ARBA00023157"/>
    </source>
</evidence>
<dbReference type="InterPro" id="IPR001762">
    <property type="entry name" value="Disintegrin_dom"/>
</dbReference>
<dbReference type="Gene3D" id="4.10.70.10">
    <property type="entry name" value="Disintegrin domain"/>
    <property type="match status" value="1"/>
</dbReference>
<feature type="disulfide bond" evidence="2">
    <location>
        <begin position="210"/>
        <end position="230"/>
    </location>
</feature>
<dbReference type="PROSITE" id="PS50215">
    <property type="entry name" value="ADAM_MEPRO"/>
    <property type="match status" value="1"/>
</dbReference>
<dbReference type="GO" id="GO:0007229">
    <property type="term" value="P:integrin-mediated signaling pathway"/>
    <property type="evidence" value="ECO:0007669"/>
    <property type="project" value="UniProtKB-KW"/>
</dbReference>
<feature type="compositionally biased region" description="Pro residues" evidence="4">
    <location>
        <begin position="501"/>
        <end position="569"/>
    </location>
</feature>
<dbReference type="InterPro" id="IPR036436">
    <property type="entry name" value="Disintegrin_dom_sf"/>
</dbReference>
<dbReference type="InterPro" id="IPR036020">
    <property type="entry name" value="WW_dom_sf"/>
</dbReference>
<dbReference type="Proteomes" id="UP000289886">
    <property type="component" value="Unassembled WGS sequence"/>
</dbReference>
<dbReference type="InterPro" id="IPR001202">
    <property type="entry name" value="WW_dom"/>
</dbReference>
<dbReference type="InterPro" id="IPR034027">
    <property type="entry name" value="Reprolysin_adamalysin"/>
</dbReference>
<dbReference type="Gene3D" id="2.20.70.10">
    <property type="match status" value="2"/>
</dbReference>
<keyword evidence="10" id="KW-1185">Reference proteome</keyword>
<keyword evidence="9" id="KW-0401">Integrin</keyword>
<dbReference type="InterPro" id="IPR001590">
    <property type="entry name" value="Peptidase_M12B"/>
</dbReference>
<protein>
    <submittedName>
        <fullName evidence="9">Disintegrin and metalloproteinase domain-containing protein 19</fullName>
    </submittedName>
</protein>
<accession>A0A444UTF1</accession>
<feature type="region of interest" description="Disordered" evidence="4">
    <location>
        <begin position="491"/>
        <end position="569"/>
    </location>
</feature>
<evidence type="ECO:0000256" key="3">
    <source>
        <dbReference type="PROSITE-ProRule" id="PRU00276"/>
    </source>
</evidence>
<dbReference type="GO" id="GO:0006509">
    <property type="term" value="P:membrane protein ectodomain proteolysis"/>
    <property type="evidence" value="ECO:0007669"/>
    <property type="project" value="TreeGrafter"/>
</dbReference>
<keyword evidence="5" id="KW-0472">Membrane</keyword>
<proteinExistence type="predicted"/>
<dbReference type="SMART" id="SM00608">
    <property type="entry name" value="ACR"/>
    <property type="match status" value="1"/>
</dbReference>
<name>A0A444UTF1_ACIRT</name>
<dbReference type="SUPFAM" id="SSF57552">
    <property type="entry name" value="Blood coagulation inhibitor (disintegrin)"/>
    <property type="match status" value="1"/>
</dbReference>
<dbReference type="Pfam" id="PF08516">
    <property type="entry name" value="ADAM_CR"/>
    <property type="match status" value="2"/>
</dbReference>
<keyword evidence="3" id="KW-0479">Metal-binding</keyword>
<feature type="domain" description="WW" evidence="6">
    <location>
        <begin position="601"/>
        <end position="634"/>
    </location>
</feature>
<dbReference type="CDD" id="cd00201">
    <property type="entry name" value="WW"/>
    <property type="match status" value="2"/>
</dbReference>
<dbReference type="PROSITE" id="PS50214">
    <property type="entry name" value="DISINTEGRIN_2"/>
    <property type="match status" value="1"/>
</dbReference>
<dbReference type="SUPFAM" id="SSF55486">
    <property type="entry name" value="Metalloproteases ('zincins'), catalytic domain"/>
    <property type="match status" value="1"/>
</dbReference>
<dbReference type="FunFam" id="2.20.70.10:FF:000016">
    <property type="entry name" value="Transcription elongation regulator 1 (CA150)"/>
    <property type="match status" value="2"/>
</dbReference>
<feature type="active site" evidence="3">
    <location>
        <position position="112"/>
    </location>
</feature>
<feature type="binding site" evidence="3">
    <location>
        <position position="121"/>
    </location>
    <ligand>
        <name>Zn(2+)</name>
        <dbReference type="ChEBI" id="CHEBI:29105"/>
        <note>catalytic</note>
    </ligand>
</feature>
<evidence type="ECO:0000259" key="7">
    <source>
        <dbReference type="PROSITE" id="PS50214"/>
    </source>
</evidence>
<dbReference type="EMBL" id="SCEB01008790">
    <property type="protein sequence ID" value="RXM91438.1"/>
    <property type="molecule type" value="Genomic_DNA"/>
</dbReference>
<dbReference type="PROSITE" id="PS50020">
    <property type="entry name" value="WW_DOMAIN_2"/>
    <property type="match status" value="2"/>
</dbReference>
<dbReference type="Gene3D" id="3.40.390.10">
    <property type="entry name" value="Collagenase (Catalytic Domain)"/>
    <property type="match status" value="1"/>
</dbReference>
<dbReference type="AlphaFoldDB" id="A0A444UTF1"/>
<comment type="caution">
    <text evidence="3">Lacks conserved residue(s) required for the propagation of feature annotation.</text>
</comment>
<dbReference type="Pfam" id="PF00397">
    <property type="entry name" value="WW"/>
    <property type="match status" value="2"/>
</dbReference>
<dbReference type="FunFam" id="3.40.390.10:FF:000002">
    <property type="entry name" value="Disintegrin and metalloproteinase domain-containing protein 22"/>
    <property type="match status" value="1"/>
</dbReference>
<keyword evidence="3" id="KW-0862">Zinc</keyword>
<evidence type="ECO:0000256" key="5">
    <source>
        <dbReference type="SAM" id="Phobius"/>
    </source>
</evidence>
<feature type="binding site" evidence="3">
    <location>
        <position position="115"/>
    </location>
    <ligand>
        <name>Zn(2+)</name>
        <dbReference type="ChEBI" id="CHEBI:29105"/>
        <note>catalytic</note>
    </ligand>
</feature>
<dbReference type="GO" id="GO:0046872">
    <property type="term" value="F:metal ion binding"/>
    <property type="evidence" value="ECO:0007669"/>
    <property type="project" value="UniProtKB-KW"/>
</dbReference>
<dbReference type="PANTHER" id="PTHR11905">
    <property type="entry name" value="ADAM A DISINTEGRIN AND METALLOPROTEASE DOMAIN"/>
    <property type="match status" value="1"/>
</dbReference>
<feature type="domain" description="WW" evidence="6">
    <location>
        <begin position="672"/>
        <end position="705"/>
    </location>
</feature>
<keyword evidence="5" id="KW-1133">Transmembrane helix</keyword>
<dbReference type="InterPro" id="IPR024079">
    <property type="entry name" value="MetalloPept_cat_dom_sf"/>
</dbReference>
<evidence type="ECO:0000256" key="2">
    <source>
        <dbReference type="PROSITE-ProRule" id="PRU00068"/>
    </source>
</evidence>
<evidence type="ECO:0000259" key="6">
    <source>
        <dbReference type="PROSITE" id="PS50020"/>
    </source>
</evidence>
<dbReference type="SUPFAM" id="SSF51045">
    <property type="entry name" value="WW domain"/>
    <property type="match status" value="2"/>
</dbReference>